<name>A0A401GAT2_9APHY</name>
<dbReference type="Gene3D" id="3.40.50.300">
    <property type="entry name" value="P-loop containing nucleotide triphosphate hydrolases"/>
    <property type="match status" value="2"/>
</dbReference>
<dbReference type="GO" id="GO:0005694">
    <property type="term" value="C:chromosome"/>
    <property type="evidence" value="ECO:0007669"/>
    <property type="project" value="TreeGrafter"/>
</dbReference>
<proteinExistence type="inferred from homology"/>
<dbReference type="GO" id="GO:0043138">
    <property type="term" value="F:3'-5' DNA helicase activity"/>
    <property type="evidence" value="ECO:0007669"/>
    <property type="project" value="TreeGrafter"/>
</dbReference>
<dbReference type="RefSeq" id="XP_027610191.1">
    <property type="nucleotide sequence ID" value="XM_027754390.1"/>
</dbReference>
<dbReference type="InterPro" id="IPR011545">
    <property type="entry name" value="DEAD/DEAH_box_helicase_dom"/>
</dbReference>
<dbReference type="OrthoDB" id="10261556at2759"/>
<keyword evidence="5" id="KW-1185">Reference proteome</keyword>
<dbReference type="InParanoid" id="A0A401GAT2"/>
<evidence type="ECO:0000313" key="4">
    <source>
        <dbReference type="EMBL" id="GBE79278.1"/>
    </source>
</evidence>
<evidence type="ECO:0000256" key="2">
    <source>
        <dbReference type="SAM" id="Coils"/>
    </source>
</evidence>
<dbReference type="AlphaFoldDB" id="A0A401GAT2"/>
<accession>A0A401GAT2</accession>
<protein>
    <recommendedName>
        <fullName evidence="3">Helicase ATP-binding domain-containing protein</fullName>
    </recommendedName>
</protein>
<dbReference type="GO" id="GO:0005634">
    <property type="term" value="C:nucleus"/>
    <property type="evidence" value="ECO:0007669"/>
    <property type="project" value="TreeGrafter"/>
</dbReference>
<organism evidence="4 5">
    <name type="scientific">Sparassis crispa</name>
    <dbReference type="NCBI Taxonomy" id="139825"/>
    <lineage>
        <taxon>Eukaryota</taxon>
        <taxon>Fungi</taxon>
        <taxon>Dikarya</taxon>
        <taxon>Basidiomycota</taxon>
        <taxon>Agaricomycotina</taxon>
        <taxon>Agaricomycetes</taxon>
        <taxon>Polyporales</taxon>
        <taxon>Sparassidaceae</taxon>
        <taxon>Sparassis</taxon>
    </lineage>
</organism>
<comment type="similarity">
    <text evidence="1">Belongs to the helicase family. RecQ subfamily.</text>
</comment>
<feature type="coiled-coil region" evidence="2">
    <location>
        <begin position="40"/>
        <end position="81"/>
    </location>
</feature>
<reference evidence="4 5" key="1">
    <citation type="journal article" date="2018" name="Sci. Rep.">
        <title>Genome sequence of the cauliflower mushroom Sparassis crispa (Hanabiratake) and its association with beneficial usage.</title>
        <authorList>
            <person name="Kiyama R."/>
            <person name="Furutani Y."/>
            <person name="Kawaguchi K."/>
            <person name="Nakanishi T."/>
        </authorList>
    </citation>
    <scope>NUCLEOTIDE SEQUENCE [LARGE SCALE GENOMIC DNA]</scope>
</reference>
<dbReference type="GO" id="GO:0009378">
    <property type="term" value="F:four-way junction helicase activity"/>
    <property type="evidence" value="ECO:0007669"/>
    <property type="project" value="TreeGrafter"/>
</dbReference>
<dbReference type="InterPro" id="IPR027417">
    <property type="entry name" value="P-loop_NTPase"/>
</dbReference>
<evidence type="ECO:0000313" key="5">
    <source>
        <dbReference type="Proteomes" id="UP000287166"/>
    </source>
</evidence>
<dbReference type="EMBL" id="BFAD01000002">
    <property type="protein sequence ID" value="GBE79278.1"/>
    <property type="molecule type" value="Genomic_DNA"/>
</dbReference>
<keyword evidence="2" id="KW-0175">Coiled coil</keyword>
<dbReference type="PANTHER" id="PTHR13710:SF120">
    <property type="entry name" value="BIFUNCTIONAL 3'-5' EXONUCLEASE_ATP-DEPENDENT HELICASE WRN"/>
    <property type="match status" value="1"/>
</dbReference>
<feature type="domain" description="Helicase ATP-binding" evidence="3">
    <location>
        <begin position="421"/>
        <end position="597"/>
    </location>
</feature>
<dbReference type="InterPro" id="IPR014001">
    <property type="entry name" value="Helicase_ATP-bd"/>
</dbReference>
<dbReference type="GO" id="GO:0005737">
    <property type="term" value="C:cytoplasm"/>
    <property type="evidence" value="ECO:0007669"/>
    <property type="project" value="TreeGrafter"/>
</dbReference>
<dbReference type="PROSITE" id="PS51192">
    <property type="entry name" value="HELICASE_ATP_BIND_1"/>
    <property type="match status" value="1"/>
</dbReference>
<dbReference type="Pfam" id="PF00270">
    <property type="entry name" value="DEAD"/>
    <property type="match status" value="1"/>
</dbReference>
<dbReference type="Proteomes" id="UP000287166">
    <property type="component" value="Unassembled WGS sequence"/>
</dbReference>
<comment type="caution">
    <text evidence="4">The sequence shown here is derived from an EMBL/GenBank/DDBJ whole genome shotgun (WGS) entry which is preliminary data.</text>
</comment>
<dbReference type="GO" id="GO:0005524">
    <property type="term" value="F:ATP binding"/>
    <property type="evidence" value="ECO:0007669"/>
    <property type="project" value="InterPro"/>
</dbReference>
<evidence type="ECO:0000259" key="3">
    <source>
        <dbReference type="PROSITE" id="PS51192"/>
    </source>
</evidence>
<evidence type="ECO:0000256" key="1">
    <source>
        <dbReference type="ARBA" id="ARBA00005446"/>
    </source>
</evidence>
<sequence>MFFFRGVGHSFMTVFDNNHARLDGPPVVHSVRPGPPSAEINALKHELRKSKAEAEVQKQAEERLKDHGNKLQEKVKILQDKIETMGIEDRHVHSAFRRLEDNDLRQKDSLNRIREELQRTAQLSSGYKHELAILQKKHEDVLALLHIRTSELHEAQQFLSKPDDTSDAEVMRTVEKLDAEIYQIAAQIANTVQFSRDQRMQPHLVDQLAEDAGLADILGLALVQLLKSKQHHEDPICVQIALQACMSQYAAWMIQTWDFKPRGEQRLIEKIYAGIIQDESQTVSARWRVLTRSYLRTLVDEGTMTHWLQCFLIGHISDVLRVSGLTDDPRELCQAVERLFGKQMRSIVKLSLDIREAAGERIMSGNVEAIVIKAGTPFDQQQMEDAFAEERDVKDKESVIRDLVKAKFNKRACLFQIKVAQALMERQNDVVAIAATGFGKTLSFWIPLLMALEDGEDKLIIIVTPLNILGKQNVNLLQRANIQAMAIDARNATNEVFEDVQAGKYQVVVLNPEIIMEDDGHCEKLWKKPKFTLKILHVIFDEGHCVKEWSAFREQYKHVGALRYLIPETIPFYVASATLPSTVLLDVGRMLQLREGCTEHIIRSNDRPNIAISVRKMQLSARSFEDLNFLIPEDFKDGDPPPSKFLIFFDNIKEAEAAVKHLRSRLPEPLRDKIKHFRSIMMPEYRDDEYDALKNSDIFGLCVTDSFGMGLDLPDILLIIQ</sequence>
<dbReference type="GeneID" id="38776195"/>
<dbReference type="GO" id="GO:0003676">
    <property type="term" value="F:nucleic acid binding"/>
    <property type="evidence" value="ECO:0007669"/>
    <property type="project" value="InterPro"/>
</dbReference>
<gene>
    <name evidence="4" type="ORF">SCP_0204760</name>
</gene>
<dbReference type="GO" id="GO:0000724">
    <property type="term" value="P:double-strand break repair via homologous recombination"/>
    <property type="evidence" value="ECO:0007669"/>
    <property type="project" value="TreeGrafter"/>
</dbReference>
<dbReference type="PANTHER" id="PTHR13710">
    <property type="entry name" value="DNA HELICASE RECQ FAMILY MEMBER"/>
    <property type="match status" value="1"/>
</dbReference>
<dbReference type="SUPFAM" id="SSF52540">
    <property type="entry name" value="P-loop containing nucleoside triphosphate hydrolases"/>
    <property type="match status" value="1"/>
</dbReference>
<dbReference type="STRING" id="139825.A0A401GAT2"/>
<dbReference type="SMART" id="SM00487">
    <property type="entry name" value="DEXDc"/>
    <property type="match status" value="1"/>
</dbReference>